<dbReference type="InterPro" id="IPR019903">
    <property type="entry name" value="RIC_family"/>
</dbReference>
<keyword evidence="2" id="KW-0963">Cytoplasm</keyword>
<dbReference type="CDD" id="cd12108">
    <property type="entry name" value="Hr-like"/>
    <property type="match status" value="1"/>
</dbReference>
<dbReference type="NCBIfam" id="NF008221">
    <property type="entry name" value="PRK10992.1"/>
    <property type="match status" value="1"/>
</dbReference>
<protein>
    <submittedName>
        <fullName evidence="6">Iron-sulfur cluster repair protein YtfE</fullName>
    </submittedName>
</protein>
<dbReference type="EMBL" id="QEPW01000017">
    <property type="protein sequence ID" value="RDE89561.1"/>
    <property type="molecule type" value="Genomic_DNA"/>
</dbReference>
<dbReference type="PANTHER" id="PTHR36438:SF1">
    <property type="entry name" value="IRON-SULFUR CLUSTER REPAIR PROTEIN YTFE"/>
    <property type="match status" value="1"/>
</dbReference>
<dbReference type="InterPro" id="IPR012312">
    <property type="entry name" value="Hemerythrin-like"/>
</dbReference>
<dbReference type="NCBIfam" id="TIGR03652">
    <property type="entry name" value="FeS_repair_RIC"/>
    <property type="match status" value="1"/>
</dbReference>
<evidence type="ECO:0000259" key="5">
    <source>
        <dbReference type="Pfam" id="PF01814"/>
    </source>
</evidence>
<evidence type="ECO:0000256" key="2">
    <source>
        <dbReference type="ARBA" id="ARBA00022490"/>
    </source>
</evidence>
<keyword evidence="3" id="KW-0479">Metal-binding</keyword>
<dbReference type="Proteomes" id="UP000253910">
    <property type="component" value="Unassembled WGS sequence"/>
</dbReference>
<dbReference type="GO" id="GO:0005737">
    <property type="term" value="C:cytoplasm"/>
    <property type="evidence" value="ECO:0007669"/>
    <property type="project" value="UniProtKB-SubCell"/>
</dbReference>
<dbReference type="RefSeq" id="WP_111315896.1">
    <property type="nucleotide sequence ID" value="NZ_QEPW01000017.1"/>
</dbReference>
<evidence type="ECO:0000313" key="7">
    <source>
        <dbReference type="Proteomes" id="UP000253910"/>
    </source>
</evidence>
<sequence>MSFGDKKLSEIAVSVPGSTSLLREYDLDFCCGGSDTLANAAAEKGLNLAEIETRLTELQNSKAENPEEYWVNATYPEIIDHILVRYHQRHRKQLQELIVLADRVESVHGDREDCPIGVSAELRNVYEDLSNHMMKEEHVLFPMIKAGNYMMAQMPIRMMEMEHAEHGEHLDVLKSLTNNMTPPADACNTWRALYSGIQEFADDLMMHIHRENNILFPRVIAENH</sequence>
<dbReference type="GO" id="GO:0046872">
    <property type="term" value="F:metal ion binding"/>
    <property type="evidence" value="ECO:0007669"/>
    <property type="project" value="UniProtKB-KW"/>
</dbReference>
<evidence type="ECO:0000313" key="6">
    <source>
        <dbReference type="EMBL" id="RDE89561.1"/>
    </source>
</evidence>
<comment type="caution">
    <text evidence="6">The sequence shown here is derived from an EMBL/GenBank/DDBJ whole genome shotgun (WGS) entry which is preliminary data.</text>
</comment>
<keyword evidence="4" id="KW-0408">Iron</keyword>
<proteinExistence type="predicted"/>
<comment type="subcellular location">
    <subcellularLocation>
        <location evidence="1">Cytoplasm</location>
    </subcellularLocation>
</comment>
<dbReference type="Gene3D" id="1.20.120.520">
    <property type="entry name" value="nmb1532 protein domain like"/>
    <property type="match status" value="1"/>
</dbReference>
<accession>A0A369Z5T7</accession>
<evidence type="ECO:0000256" key="1">
    <source>
        <dbReference type="ARBA" id="ARBA00004496"/>
    </source>
</evidence>
<feature type="domain" description="Hemerythrin-like" evidence="5">
    <location>
        <begin position="80"/>
        <end position="218"/>
    </location>
</feature>
<evidence type="ECO:0000256" key="4">
    <source>
        <dbReference type="ARBA" id="ARBA00023004"/>
    </source>
</evidence>
<organism evidence="6 7">
    <name type="scientific">Haemophilus parainfluenzae</name>
    <dbReference type="NCBI Taxonomy" id="729"/>
    <lineage>
        <taxon>Bacteria</taxon>
        <taxon>Pseudomonadati</taxon>
        <taxon>Pseudomonadota</taxon>
        <taxon>Gammaproteobacteria</taxon>
        <taxon>Pasteurellales</taxon>
        <taxon>Pasteurellaceae</taxon>
        <taxon>Haemophilus</taxon>
    </lineage>
</organism>
<name>A0A369Z5T7_HAEPA</name>
<dbReference type="Pfam" id="PF01814">
    <property type="entry name" value="Hemerythrin"/>
    <property type="match status" value="1"/>
</dbReference>
<reference evidence="6 7" key="1">
    <citation type="submission" date="2018-05" db="EMBL/GenBank/DDBJ databases">
        <title>Draft Genome Sequences for a Diverse set of 7 Haemophilus Species.</title>
        <authorList>
            <person name="Nichols M."/>
            <person name="Topaz N."/>
            <person name="Wang X."/>
            <person name="Wang X."/>
            <person name="Boxrud D."/>
        </authorList>
    </citation>
    <scope>NUCLEOTIDE SEQUENCE [LARGE SCALE GENOMIC DNA]</scope>
    <source>
        <strain evidence="6 7">C2008001710</strain>
    </source>
</reference>
<gene>
    <name evidence="6" type="ORF">DPV87_08800</name>
</gene>
<dbReference type="AlphaFoldDB" id="A0A369Z5T7"/>
<dbReference type="PANTHER" id="PTHR36438">
    <property type="entry name" value="IRON-SULFUR CLUSTER REPAIR PROTEIN YTFE"/>
    <property type="match status" value="1"/>
</dbReference>
<dbReference type="Pfam" id="PF04405">
    <property type="entry name" value="ScdA_N"/>
    <property type="match status" value="1"/>
</dbReference>
<evidence type="ECO:0000256" key="3">
    <source>
        <dbReference type="ARBA" id="ARBA00022723"/>
    </source>
</evidence>